<dbReference type="Proteomes" id="UP001153331">
    <property type="component" value="Unassembled WGS sequence"/>
</dbReference>
<gene>
    <name evidence="1" type="ORF">OPT61_g6966</name>
</gene>
<name>A0ACC2I423_9PLEO</name>
<accession>A0ACC2I423</accession>
<comment type="caution">
    <text evidence="1">The sequence shown here is derived from an EMBL/GenBank/DDBJ whole genome shotgun (WGS) entry which is preliminary data.</text>
</comment>
<protein>
    <submittedName>
        <fullName evidence="1">Uncharacterized protein</fullName>
    </submittedName>
</protein>
<evidence type="ECO:0000313" key="2">
    <source>
        <dbReference type="Proteomes" id="UP001153331"/>
    </source>
</evidence>
<evidence type="ECO:0000313" key="1">
    <source>
        <dbReference type="EMBL" id="KAJ8110097.1"/>
    </source>
</evidence>
<reference evidence="1" key="1">
    <citation type="submission" date="2022-11" db="EMBL/GenBank/DDBJ databases">
        <title>Genome Sequence of Boeremia exigua.</title>
        <authorList>
            <person name="Buettner E."/>
        </authorList>
    </citation>
    <scope>NUCLEOTIDE SEQUENCE</scope>
    <source>
        <strain evidence="1">CU02</strain>
    </source>
</reference>
<proteinExistence type="predicted"/>
<sequence length="652" mass="70179">MEPSPPNREWIELQARHEQERAEWLTNLEDRKRKLQSEAGAEKARLMAKHSQEDSDFWRRHHENTPALPGQTTTEPQTGNRRLSTVSNCAPGQGSTPTANLAKNQPPYKAPSSSAAEQISDEVFGSSCAAIQAPEKEREVISLCSSDEDDDMLVEVSKEAVENEWAAAIARIPTTHPRTPPATAQVFEKSGQKPLSNSGPSHVKQENPKATRAQSRSPRELPSTVFYASHDIRNGRSGQRTSKSEDVLMSDGDVRLEDALPVQPDIDARLKRLDAGASSSNSLSATTPFTEATEPSLTRKITNMTQLPSPSPSIASASLKSSAHEAAVLLNAFKKPTLPSISARSSEARARTVGSQASSCTLGPTLAPVQSSSTVPPTRWKRKAVDLSDDEQSDYAPSETSTAAARKKAAISLGSPLKKRIVPNKTSAKSNRPPPLPASPAGRTTNSFGFRTTPAPASPNTAAIPPRTSTIRYKPTTPITPDQSFDGTWEEAPLTPSRKRQAAVNAQSEIEKQSEAEEIFHTDDQIFLAAAREARHTKRSTADLGVRLRSMSITPVPRGKPFGASKNTMVSDAPKSSGSASTAAGTSNKVSTTKSRATGSQSTARTRDISKLVGDDSDEDLDTSMFTCVNGIIIQKGQEGRMAVPQTKARRR</sequence>
<keyword evidence="2" id="KW-1185">Reference proteome</keyword>
<dbReference type="EMBL" id="JAPHNI010000536">
    <property type="protein sequence ID" value="KAJ8110097.1"/>
    <property type="molecule type" value="Genomic_DNA"/>
</dbReference>
<organism evidence="1 2">
    <name type="scientific">Boeremia exigua</name>
    <dbReference type="NCBI Taxonomy" id="749465"/>
    <lineage>
        <taxon>Eukaryota</taxon>
        <taxon>Fungi</taxon>
        <taxon>Dikarya</taxon>
        <taxon>Ascomycota</taxon>
        <taxon>Pezizomycotina</taxon>
        <taxon>Dothideomycetes</taxon>
        <taxon>Pleosporomycetidae</taxon>
        <taxon>Pleosporales</taxon>
        <taxon>Pleosporineae</taxon>
        <taxon>Didymellaceae</taxon>
        <taxon>Boeremia</taxon>
    </lineage>
</organism>